<evidence type="ECO:0000256" key="3">
    <source>
        <dbReference type="ARBA" id="ARBA00032460"/>
    </source>
</evidence>
<dbReference type="PANTHER" id="PTHR46036:SF5">
    <property type="entry name" value="LACTOYLGLUTATHIONE LYASE"/>
    <property type="match status" value="1"/>
</dbReference>
<dbReference type="RefSeq" id="WP_009603492.1">
    <property type="nucleotide sequence ID" value="NZ_AEIU01000122.1"/>
</dbReference>
<dbReference type="Pfam" id="PF00903">
    <property type="entry name" value="Glyoxalase"/>
    <property type="match status" value="1"/>
</dbReference>
<dbReference type="Proteomes" id="UP000002943">
    <property type="component" value="Unassembled WGS sequence"/>
</dbReference>
<dbReference type="eggNOG" id="COG0346">
    <property type="taxonomic scope" value="Bacteria"/>
</dbReference>
<dbReference type="OrthoDB" id="9789841at2"/>
<feature type="domain" description="VOC" evidence="5">
    <location>
        <begin position="3"/>
        <end position="126"/>
    </location>
</feature>
<dbReference type="SUPFAM" id="SSF54593">
    <property type="entry name" value="Glyoxalase/Bleomycin resistance protein/Dihydroxybiphenyl dioxygenase"/>
    <property type="match status" value="1"/>
</dbReference>
<dbReference type="PROSITE" id="PS51819">
    <property type="entry name" value="VOC"/>
    <property type="match status" value="1"/>
</dbReference>
<name>E3BQK5_9VIBR</name>
<dbReference type="InterPro" id="IPR029068">
    <property type="entry name" value="Glyas_Bleomycin-R_OHBP_Dase"/>
</dbReference>
<proteinExistence type="predicted"/>
<dbReference type="GO" id="GO:0004462">
    <property type="term" value="F:lactoylglutathione lyase activity"/>
    <property type="evidence" value="ECO:0007669"/>
    <property type="project" value="TreeGrafter"/>
</dbReference>
<evidence type="ECO:0000313" key="7">
    <source>
        <dbReference type="Proteomes" id="UP000002943"/>
    </source>
</evidence>
<evidence type="ECO:0000256" key="1">
    <source>
        <dbReference type="ARBA" id="ARBA00030291"/>
    </source>
</evidence>
<keyword evidence="7" id="KW-1185">Reference proteome</keyword>
<accession>E3BQK5</accession>
<organism evidence="6 7">
    <name type="scientific">Vibrio caribbeanicus ATCC BAA-2122</name>
    <dbReference type="NCBI Taxonomy" id="796620"/>
    <lineage>
        <taxon>Bacteria</taxon>
        <taxon>Pseudomonadati</taxon>
        <taxon>Pseudomonadota</taxon>
        <taxon>Gammaproteobacteria</taxon>
        <taxon>Vibrionales</taxon>
        <taxon>Vibrionaceae</taxon>
        <taxon>Vibrio</taxon>
    </lineage>
</organism>
<protein>
    <recommendedName>
        <fullName evidence="2">Aldoketomutase</fullName>
    </recommendedName>
    <alternativeName>
        <fullName evidence="1">Ketone-aldehyde mutase</fullName>
    </alternativeName>
    <alternativeName>
        <fullName evidence="3">Methylglyoxalase</fullName>
    </alternativeName>
    <alternativeName>
        <fullName evidence="4">S-D-lactoylglutathione methylglyoxal lyase</fullName>
    </alternativeName>
</protein>
<dbReference type="InterPro" id="IPR037523">
    <property type="entry name" value="VOC_core"/>
</dbReference>
<evidence type="ECO:0000256" key="4">
    <source>
        <dbReference type="ARBA" id="ARBA00033298"/>
    </source>
</evidence>
<dbReference type="GO" id="GO:0005737">
    <property type="term" value="C:cytoplasm"/>
    <property type="evidence" value="ECO:0007669"/>
    <property type="project" value="TreeGrafter"/>
</dbReference>
<dbReference type="STRING" id="796620.VIBC2010_16634"/>
<dbReference type="InterPro" id="IPR004360">
    <property type="entry name" value="Glyas_Fos-R_dOase_dom"/>
</dbReference>
<dbReference type="GO" id="GO:0019243">
    <property type="term" value="P:methylglyoxal catabolic process to D-lactate via S-lactoyl-glutathione"/>
    <property type="evidence" value="ECO:0007669"/>
    <property type="project" value="TreeGrafter"/>
</dbReference>
<comment type="caution">
    <text evidence="6">The sequence shown here is derived from an EMBL/GenBank/DDBJ whole genome shotgun (WGS) entry which is preliminary data.</text>
</comment>
<dbReference type="AlphaFoldDB" id="E3BQK5"/>
<sequence>MTKLIHTMIRVSDLTKSLAFYDQTLELKVKNQYVFDDFTLTYLGNDSSDFELELTYNHNINQEYTHGDGYGHIAVSVDDIESVHKKMAALNTKPSEVTTFHHQSEVLATFFFITDPDGYKIEFIQRKGRFA</sequence>
<gene>
    <name evidence="6" type="ORF">VIBC2010_16634</name>
</gene>
<dbReference type="PANTHER" id="PTHR46036">
    <property type="entry name" value="LACTOYLGLUTATHIONE LYASE"/>
    <property type="match status" value="1"/>
</dbReference>
<evidence type="ECO:0000256" key="2">
    <source>
        <dbReference type="ARBA" id="ARBA00030892"/>
    </source>
</evidence>
<dbReference type="Gene3D" id="3.10.180.10">
    <property type="entry name" value="2,3-Dihydroxybiphenyl 1,2-Dioxygenase, domain 1"/>
    <property type="match status" value="1"/>
</dbReference>
<evidence type="ECO:0000313" key="6">
    <source>
        <dbReference type="EMBL" id="EFP94679.1"/>
    </source>
</evidence>
<dbReference type="EMBL" id="AEIU01000122">
    <property type="protein sequence ID" value="EFP94679.1"/>
    <property type="molecule type" value="Genomic_DNA"/>
</dbReference>
<reference evidence="6 7" key="1">
    <citation type="journal article" date="2012" name="Int. J. Syst. Evol. Microbiol.">
        <title>Vibrio caribbeanicus sp. nov., isolated from the marine sponge Scleritoderma cyanea.</title>
        <authorList>
            <person name="Hoffmann M."/>
            <person name="Monday S.R."/>
            <person name="Allard M.W."/>
            <person name="Strain E.A."/>
            <person name="Whittaker P."/>
            <person name="Naum M."/>
            <person name="McCarthy P.J."/>
            <person name="Lopez J.V."/>
            <person name="Fischer M."/>
            <person name="Brown E.W."/>
        </authorList>
    </citation>
    <scope>NUCLEOTIDE SEQUENCE [LARGE SCALE GENOMIC DNA]</scope>
    <source>
        <strain evidence="6 7">ATCC BAA-2122</strain>
    </source>
</reference>
<evidence type="ECO:0000259" key="5">
    <source>
        <dbReference type="PROSITE" id="PS51819"/>
    </source>
</evidence>